<gene>
    <name evidence="2" type="ORF">EHS25_002898</name>
</gene>
<evidence type="ECO:0000256" key="1">
    <source>
        <dbReference type="SAM" id="MobiDB-lite"/>
    </source>
</evidence>
<feature type="compositionally biased region" description="Low complexity" evidence="1">
    <location>
        <begin position="34"/>
        <end position="70"/>
    </location>
</feature>
<protein>
    <submittedName>
        <fullName evidence="2">Uncharacterized protein</fullName>
    </submittedName>
</protein>
<dbReference type="OrthoDB" id="3345971at2759"/>
<sequence length="721" mass="77560">MPNPSTLPIRVHAPEVGTTSAPEVSISTHRPVRSGRPASSGSGAPGTASSRPSLRRLASSSSSFSSFTLSPPLPNGSGSVTPDYYAHARGRSHSPRPPSYARSSLDRSPSMNPMVLDDRPRVPPPLYLRSSSPQGVSTKGNLKIHIPAWGIVIVRPPRELELHPMDSETREPPQDDTVLSGALEVIMKERRRCQAISVGVQSVCKLHMGSKRGWEEDGVFERGVEVLGGDSEGIWLEKGSQTFTFSLLLPATLATTDHHQFGRLSYILTARVEGIPASGITTFFKHTSSSPSAIPSDIPFKEDFDAVIARSDKLAHDLALSRSHSRDSLSTAIGGLGLSTSPPELDDSAIAIGEGSPTLTGLYTRRQSSDIQHPPVLNLSPSHGSSPLSGDAIADDRRSIMSSGSNYDAAHRSEKTGWMKGDLLASRSLIVHANPSPTGGVNQLDLRKEGFVDGLGSWRFAASADVFSISSVVLLSVAFPSPSPKTTIFFLRLLLTQGYTLISPRTPNNKPHMPEAAKNHVVYQVGRQHRHGERCPERDVDSLWRGTEAGGKGCDEGWKTRAMMRMPNHDKVRATTQRGTITPIRVTHEFQLQVFYSVDGESVAGRPIKGPGELRMMAVKMPITLPSCCCVASTLTLPTYEQCENVPKDIDAILASPPTKQHCMCGSTFAELGEAAMKRMQLAEQEELEERVRAQAGEPAPANGVKGAEASNGHRGSGGES</sequence>
<feature type="region of interest" description="Disordered" evidence="1">
    <location>
        <begin position="1"/>
        <end position="123"/>
    </location>
</feature>
<keyword evidence="3" id="KW-1185">Reference proteome</keyword>
<proteinExistence type="predicted"/>
<comment type="caution">
    <text evidence="2">The sequence shown here is derived from an EMBL/GenBank/DDBJ whole genome shotgun (WGS) entry which is preliminary data.</text>
</comment>
<feature type="region of interest" description="Disordered" evidence="1">
    <location>
        <begin position="684"/>
        <end position="721"/>
    </location>
</feature>
<feature type="region of interest" description="Disordered" evidence="1">
    <location>
        <begin position="372"/>
        <end position="393"/>
    </location>
</feature>
<organism evidence="2 3">
    <name type="scientific">Saitozyma podzolica</name>
    <dbReference type="NCBI Taxonomy" id="1890683"/>
    <lineage>
        <taxon>Eukaryota</taxon>
        <taxon>Fungi</taxon>
        <taxon>Dikarya</taxon>
        <taxon>Basidiomycota</taxon>
        <taxon>Agaricomycotina</taxon>
        <taxon>Tremellomycetes</taxon>
        <taxon>Tremellales</taxon>
        <taxon>Trimorphomycetaceae</taxon>
        <taxon>Saitozyma</taxon>
    </lineage>
</organism>
<dbReference type="Proteomes" id="UP000279259">
    <property type="component" value="Unassembled WGS sequence"/>
</dbReference>
<name>A0A427YBX3_9TREE</name>
<accession>A0A427YBX3</accession>
<feature type="compositionally biased region" description="Low complexity" evidence="1">
    <location>
        <begin position="379"/>
        <end position="390"/>
    </location>
</feature>
<dbReference type="AlphaFoldDB" id="A0A427YBX3"/>
<evidence type="ECO:0000313" key="3">
    <source>
        <dbReference type="Proteomes" id="UP000279259"/>
    </source>
</evidence>
<dbReference type="InterPro" id="IPR014752">
    <property type="entry name" value="Arrestin-like_C"/>
</dbReference>
<evidence type="ECO:0000313" key="2">
    <source>
        <dbReference type="EMBL" id="RSH88671.1"/>
    </source>
</evidence>
<dbReference type="STRING" id="1890683.A0A427YBX3"/>
<dbReference type="EMBL" id="RSCD01000016">
    <property type="protein sequence ID" value="RSH88671.1"/>
    <property type="molecule type" value="Genomic_DNA"/>
</dbReference>
<dbReference type="Gene3D" id="2.60.40.640">
    <property type="match status" value="1"/>
</dbReference>
<reference evidence="2 3" key="1">
    <citation type="submission" date="2018-11" db="EMBL/GenBank/DDBJ databases">
        <title>Genome sequence of Saitozyma podzolica DSM 27192.</title>
        <authorList>
            <person name="Aliyu H."/>
            <person name="Gorte O."/>
            <person name="Ochsenreither K."/>
        </authorList>
    </citation>
    <scope>NUCLEOTIDE SEQUENCE [LARGE SCALE GENOMIC DNA]</scope>
    <source>
        <strain evidence="2 3">DSM 27192</strain>
    </source>
</reference>
<feature type="compositionally biased region" description="Polar residues" evidence="1">
    <location>
        <begin position="17"/>
        <end position="28"/>
    </location>
</feature>